<feature type="chain" id="PRO_5041376298" evidence="1">
    <location>
        <begin position="18"/>
        <end position="183"/>
    </location>
</feature>
<gene>
    <name evidence="2" type="ORF">NLU13_9152</name>
</gene>
<name>A0AA39L458_SARSR</name>
<evidence type="ECO:0000313" key="2">
    <source>
        <dbReference type="EMBL" id="KAK0383239.1"/>
    </source>
</evidence>
<comment type="caution">
    <text evidence="2">The sequence shown here is derived from an EMBL/GenBank/DDBJ whole genome shotgun (WGS) entry which is preliminary data.</text>
</comment>
<feature type="signal peptide" evidence="1">
    <location>
        <begin position="1"/>
        <end position="17"/>
    </location>
</feature>
<dbReference type="EMBL" id="JAPDFR010000009">
    <property type="protein sequence ID" value="KAK0383239.1"/>
    <property type="molecule type" value="Genomic_DNA"/>
</dbReference>
<keyword evidence="1" id="KW-0732">Signal</keyword>
<dbReference type="AlphaFoldDB" id="A0AA39L458"/>
<protein>
    <submittedName>
        <fullName evidence="2">Uncharacterized protein</fullName>
    </submittedName>
</protein>
<dbReference type="Proteomes" id="UP001175261">
    <property type="component" value="Unassembled WGS sequence"/>
</dbReference>
<accession>A0AA39L458</accession>
<sequence length="183" mass="19566">MHANLYLILAMASSIWAGMENLPSGEYDAVISPDGESIELFLVGGSGAVDKSSPLVFHAVEQDDAKTAPTLEKRWSGGCHGPGLDTGSTDIVLAQLKAWAGRGTELCSYSSTNAKYFTNGNIMAYYCVNERGKCGNLDTVDVDYAMQQMDQWCGAYQGSWFNWAGSPEIVGKGAIGTSVCLGW</sequence>
<proteinExistence type="predicted"/>
<organism evidence="2 3">
    <name type="scientific">Sarocladium strictum</name>
    <name type="common">Black bundle disease fungus</name>
    <name type="synonym">Acremonium strictum</name>
    <dbReference type="NCBI Taxonomy" id="5046"/>
    <lineage>
        <taxon>Eukaryota</taxon>
        <taxon>Fungi</taxon>
        <taxon>Dikarya</taxon>
        <taxon>Ascomycota</taxon>
        <taxon>Pezizomycotina</taxon>
        <taxon>Sordariomycetes</taxon>
        <taxon>Hypocreomycetidae</taxon>
        <taxon>Hypocreales</taxon>
        <taxon>Sarocladiaceae</taxon>
        <taxon>Sarocladium</taxon>
    </lineage>
</organism>
<evidence type="ECO:0000256" key="1">
    <source>
        <dbReference type="SAM" id="SignalP"/>
    </source>
</evidence>
<evidence type="ECO:0000313" key="3">
    <source>
        <dbReference type="Proteomes" id="UP001175261"/>
    </source>
</evidence>
<keyword evidence="3" id="KW-1185">Reference proteome</keyword>
<reference evidence="2" key="1">
    <citation type="submission" date="2022-10" db="EMBL/GenBank/DDBJ databases">
        <title>Determination and structural analysis of whole genome sequence of Sarocladium strictum F4-1.</title>
        <authorList>
            <person name="Hu L."/>
            <person name="Jiang Y."/>
        </authorList>
    </citation>
    <scope>NUCLEOTIDE SEQUENCE</scope>
    <source>
        <strain evidence="2">F4-1</strain>
    </source>
</reference>